<dbReference type="AlphaFoldDB" id="B8HS42"/>
<dbReference type="HOGENOM" id="CLU_3134743_0_0_3"/>
<sequence length="49" mass="5703">MPNLKVYLEDIRNERYSYCFGEITSFCVRLTVCQTVRLTIAELGDQEAI</sequence>
<accession>B8HS42</accession>
<dbReference type="KEGG" id="cyn:Cyan7425_0307"/>
<protein>
    <submittedName>
        <fullName evidence="1">Uncharacterized protein</fullName>
    </submittedName>
</protein>
<dbReference type="EMBL" id="CP001344">
    <property type="protein sequence ID" value="ACL42701.1"/>
    <property type="molecule type" value="Genomic_DNA"/>
</dbReference>
<evidence type="ECO:0000313" key="1">
    <source>
        <dbReference type="EMBL" id="ACL42701.1"/>
    </source>
</evidence>
<name>B8HS42_CYAP4</name>
<gene>
    <name evidence="1" type="ordered locus">Cyan7425_0307</name>
</gene>
<organism evidence="1">
    <name type="scientific">Cyanothece sp. (strain PCC 7425 / ATCC 29141)</name>
    <dbReference type="NCBI Taxonomy" id="395961"/>
    <lineage>
        <taxon>Bacteria</taxon>
        <taxon>Bacillati</taxon>
        <taxon>Cyanobacteriota</taxon>
        <taxon>Cyanophyceae</taxon>
        <taxon>Gomontiellales</taxon>
        <taxon>Cyanothecaceae</taxon>
        <taxon>Cyanothece</taxon>
    </lineage>
</organism>
<proteinExistence type="predicted"/>
<dbReference type="STRING" id="395961.Cyan7425_0307"/>
<reference evidence="1" key="1">
    <citation type="submission" date="2009-01" db="EMBL/GenBank/DDBJ databases">
        <title>Complete sequence of chromosome Cyanothece sp. PCC 7425.</title>
        <authorList>
            <consortium name="US DOE Joint Genome Institute"/>
            <person name="Lucas S."/>
            <person name="Copeland A."/>
            <person name="Lapidus A."/>
            <person name="Glavina del Rio T."/>
            <person name="Dalin E."/>
            <person name="Tice H."/>
            <person name="Bruce D."/>
            <person name="Goodwin L."/>
            <person name="Pitluck S."/>
            <person name="Sims D."/>
            <person name="Meineke L."/>
            <person name="Brettin T."/>
            <person name="Detter J.C."/>
            <person name="Han C."/>
            <person name="Larimer F."/>
            <person name="Land M."/>
            <person name="Hauser L."/>
            <person name="Kyrpides N."/>
            <person name="Ovchinnikova G."/>
            <person name="Liberton M."/>
            <person name="Stoeckel J."/>
            <person name="Banerjee A."/>
            <person name="Singh A."/>
            <person name="Page L."/>
            <person name="Sato H."/>
            <person name="Zhao L."/>
            <person name="Sherman L."/>
            <person name="Pakrasi H."/>
            <person name="Richardson P."/>
        </authorList>
    </citation>
    <scope>NUCLEOTIDE SEQUENCE</scope>
    <source>
        <strain evidence="1">PCC 7425</strain>
    </source>
</reference>